<protein>
    <submittedName>
        <fullName evidence="1">Uncharacterized protein</fullName>
    </submittedName>
</protein>
<dbReference type="Proteomes" id="UP000562352">
    <property type="component" value="Unassembled WGS sequence"/>
</dbReference>
<accession>A0A841DCD9</accession>
<keyword evidence="2" id="KW-1185">Reference proteome</keyword>
<dbReference type="AlphaFoldDB" id="A0A841DCD9"/>
<dbReference type="RefSeq" id="WP_184948425.1">
    <property type="nucleotide sequence ID" value="NZ_BAAAWZ010000001.1"/>
</dbReference>
<organism evidence="1 2">
    <name type="scientific">Planomonospora venezuelensis</name>
    <dbReference type="NCBI Taxonomy" id="1999"/>
    <lineage>
        <taxon>Bacteria</taxon>
        <taxon>Bacillati</taxon>
        <taxon>Actinomycetota</taxon>
        <taxon>Actinomycetes</taxon>
        <taxon>Streptosporangiales</taxon>
        <taxon>Streptosporangiaceae</taxon>
        <taxon>Planomonospora</taxon>
    </lineage>
</organism>
<evidence type="ECO:0000313" key="2">
    <source>
        <dbReference type="Proteomes" id="UP000562352"/>
    </source>
</evidence>
<comment type="caution">
    <text evidence="1">The sequence shown here is derived from an EMBL/GenBank/DDBJ whole genome shotgun (WGS) entry which is preliminary data.</text>
</comment>
<gene>
    <name evidence="1" type="ORF">FHS22_007033</name>
</gene>
<sequence length="81" mass="8863">MDVPVHYRKRLVGFIEDSTVDNFRTYGRWRAVASEQTTVFLRAVAAEAEPAIGMGEAGQVPGYVTGIDDGWIEVVTVPPVP</sequence>
<dbReference type="EMBL" id="JACHJJ010000037">
    <property type="protein sequence ID" value="MBB5967720.1"/>
    <property type="molecule type" value="Genomic_DNA"/>
</dbReference>
<name>A0A841DCD9_PLAVE</name>
<reference evidence="1 2" key="1">
    <citation type="submission" date="2020-08" db="EMBL/GenBank/DDBJ databases">
        <title>Genomic Encyclopedia of Type Strains, Phase III (KMG-III): the genomes of soil and plant-associated and newly described type strains.</title>
        <authorList>
            <person name="Whitman W."/>
        </authorList>
    </citation>
    <scope>NUCLEOTIDE SEQUENCE [LARGE SCALE GENOMIC DNA]</scope>
    <source>
        <strain evidence="1 2">CECT 3303</strain>
    </source>
</reference>
<evidence type="ECO:0000313" key="1">
    <source>
        <dbReference type="EMBL" id="MBB5967720.1"/>
    </source>
</evidence>
<proteinExistence type="predicted"/>